<evidence type="ECO:0000256" key="2">
    <source>
        <dbReference type="ARBA" id="ARBA00022723"/>
    </source>
</evidence>
<keyword evidence="5" id="KW-0560">Oxidoreductase</keyword>
<dbReference type="SMART" id="SM00702">
    <property type="entry name" value="P4Hc"/>
    <property type="match status" value="1"/>
</dbReference>
<evidence type="ECO:0000259" key="7">
    <source>
        <dbReference type="PROSITE" id="PS51471"/>
    </source>
</evidence>
<organism evidence="8 9">
    <name type="scientific">Parasphingorhabdus flavimaris</name>
    <dbReference type="NCBI Taxonomy" id="266812"/>
    <lineage>
        <taxon>Bacteria</taxon>
        <taxon>Pseudomonadati</taxon>
        <taxon>Pseudomonadota</taxon>
        <taxon>Alphaproteobacteria</taxon>
        <taxon>Sphingomonadales</taxon>
        <taxon>Sphingomonadaceae</taxon>
        <taxon>Parasphingorhabdus</taxon>
    </lineage>
</organism>
<dbReference type="InterPro" id="IPR044862">
    <property type="entry name" value="Pro_4_hyd_alph_FE2OG_OXY"/>
</dbReference>
<reference evidence="8 9" key="1">
    <citation type="submission" date="2020-06" db="EMBL/GenBank/DDBJ databases">
        <authorList>
            <person name="Kim S.-J."/>
            <person name="Park S.-J."/>
        </authorList>
    </citation>
    <scope>NUCLEOTIDE SEQUENCE [LARGE SCALE GENOMIC DNA]</scope>
    <source>
        <strain evidence="8 9">SW-151</strain>
    </source>
</reference>
<keyword evidence="4" id="KW-0223">Dioxygenase</keyword>
<evidence type="ECO:0000256" key="4">
    <source>
        <dbReference type="ARBA" id="ARBA00022964"/>
    </source>
</evidence>
<keyword evidence="9" id="KW-1185">Reference proteome</keyword>
<dbReference type="PROSITE" id="PS51471">
    <property type="entry name" value="FE2OG_OXY"/>
    <property type="match status" value="1"/>
</dbReference>
<keyword evidence="3" id="KW-0847">Vitamin C</keyword>
<dbReference type="EMBL" id="JABWMH010000002">
    <property type="protein sequence ID" value="NVD27353.1"/>
    <property type="molecule type" value="Genomic_DNA"/>
</dbReference>
<dbReference type="InterPro" id="IPR005123">
    <property type="entry name" value="Oxoglu/Fe-dep_dioxygenase_dom"/>
</dbReference>
<keyword evidence="2" id="KW-0479">Metal-binding</keyword>
<evidence type="ECO:0000313" key="8">
    <source>
        <dbReference type="EMBL" id="NVD27353.1"/>
    </source>
</evidence>
<evidence type="ECO:0000256" key="3">
    <source>
        <dbReference type="ARBA" id="ARBA00022896"/>
    </source>
</evidence>
<comment type="cofactor">
    <cofactor evidence="1">
        <name>L-ascorbate</name>
        <dbReference type="ChEBI" id="CHEBI:38290"/>
    </cofactor>
</comment>
<keyword evidence="6" id="KW-0408">Iron</keyword>
<dbReference type="RefSeq" id="WP_176278891.1">
    <property type="nucleotide sequence ID" value="NZ_JABWMH010000002.1"/>
</dbReference>
<dbReference type="InterPro" id="IPR006620">
    <property type="entry name" value="Pro_4_hyd_alph"/>
</dbReference>
<evidence type="ECO:0000313" key="9">
    <source>
        <dbReference type="Proteomes" id="UP000652427"/>
    </source>
</evidence>
<dbReference type="Pfam" id="PF13640">
    <property type="entry name" value="2OG-FeII_Oxy_3"/>
    <property type="match status" value="1"/>
</dbReference>
<sequence>MTDSNDTSADYLVASGKVQRFPREGIELCIVKNFLDQAECEKLVTLIDQQRRPSTIADPNGDNYFRTSETCDLDHSDGFVAGIDRKICGFSGIDKAYGEPLQGQRYAVGQEFKAHTDFFDPGGGDFAKYCSISGQRTWTFMIYLNEPVAGGATRFPQFKKSFTPVSGTMLCWNNRNRDGSVNDRTLHHGMKVRSGTKYVITKWYRKKPWPWNR</sequence>
<dbReference type="Gene3D" id="2.60.120.620">
    <property type="entry name" value="q2cbj1_9rhob like domain"/>
    <property type="match status" value="1"/>
</dbReference>
<proteinExistence type="predicted"/>
<evidence type="ECO:0000256" key="1">
    <source>
        <dbReference type="ARBA" id="ARBA00001961"/>
    </source>
</evidence>
<feature type="domain" description="Fe2OG dioxygenase" evidence="7">
    <location>
        <begin position="97"/>
        <end position="206"/>
    </location>
</feature>
<protein>
    <submittedName>
        <fullName evidence="8">2OG-Fe(II) oxygenase</fullName>
    </submittedName>
</protein>
<name>A0ABX2N0W1_9SPHN</name>
<comment type="caution">
    <text evidence="8">The sequence shown here is derived from an EMBL/GenBank/DDBJ whole genome shotgun (WGS) entry which is preliminary data.</text>
</comment>
<evidence type="ECO:0000256" key="5">
    <source>
        <dbReference type="ARBA" id="ARBA00023002"/>
    </source>
</evidence>
<evidence type="ECO:0000256" key="6">
    <source>
        <dbReference type="ARBA" id="ARBA00023004"/>
    </source>
</evidence>
<dbReference type="PANTHER" id="PTHR10869">
    <property type="entry name" value="PROLYL 4-HYDROXYLASE ALPHA SUBUNIT"/>
    <property type="match status" value="1"/>
</dbReference>
<accession>A0ABX2N0W1</accession>
<dbReference type="PANTHER" id="PTHR10869:SF246">
    <property type="entry name" value="TRANSMEMBRANE PROLYL 4-HYDROXYLASE"/>
    <property type="match status" value="1"/>
</dbReference>
<dbReference type="Proteomes" id="UP000652427">
    <property type="component" value="Unassembled WGS sequence"/>
</dbReference>
<dbReference type="InterPro" id="IPR045054">
    <property type="entry name" value="P4HA-like"/>
</dbReference>
<gene>
    <name evidence="8" type="ORF">HUO14_05485</name>
</gene>